<keyword evidence="4" id="KW-1185">Reference proteome</keyword>
<gene>
    <name evidence="3" type="ORF">G6034_14930</name>
</gene>
<evidence type="ECO:0000259" key="2">
    <source>
        <dbReference type="Pfam" id="PF20815"/>
    </source>
</evidence>
<proteinExistence type="predicted"/>
<feature type="compositionally biased region" description="Low complexity" evidence="1">
    <location>
        <begin position="77"/>
        <end position="93"/>
    </location>
</feature>
<protein>
    <recommendedName>
        <fullName evidence="2">GIY-YIG catalytic domain-containing protein</fullName>
    </recommendedName>
</protein>
<evidence type="ECO:0000256" key="1">
    <source>
        <dbReference type="SAM" id="MobiDB-lite"/>
    </source>
</evidence>
<organism evidence="3 4">
    <name type="scientific">Arthrobacter wenxiniae</name>
    <dbReference type="NCBI Taxonomy" id="2713570"/>
    <lineage>
        <taxon>Bacteria</taxon>
        <taxon>Bacillati</taxon>
        <taxon>Actinomycetota</taxon>
        <taxon>Actinomycetes</taxon>
        <taxon>Micrococcales</taxon>
        <taxon>Micrococcaceae</taxon>
        <taxon>Arthrobacter</taxon>
    </lineage>
</organism>
<evidence type="ECO:0000313" key="4">
    <source>
        <dbReference type="Proteomes" id="UP000543556"/>
    </source>
</evidence>
<name>A0A7Y7LZN5_9MICC</name>
<feature type="region of interest" description="Disordered" evidence="1">
    <location>
        <begin position="77"/>
        <end position="102"/>
    </location>
</feature>
<dbReference type="AlphaFoldDB" id="A0A7Y7LZN5"/>
<accession>A0A7Y7LZN5</accession>
<dbReference type="Pfam" id="PF20815">
    <property type="entry name" value="GIY_YIG_2"/>
    <property type="match status" value="1"/>
</dbReference>
<dbReference type="EMBL" id="JAAMFM010000026">
    <property type="protein sequence ID" value="NVM96172.1"/>
    <property type="molecule type" value="Genomic_DNA"/>
</dbReference>
<feature type="domain" description="GIY-YIG catalytic" evidence="2">
    <location>
        <begin position="134"/>
        <end position="267"/>
    </location>
</feature>
<sequence length="283" mass="31165">MSETLTLHVAIERILADAGRSLTTREIADAVNAHGLYARADGQPVPTSQVSARLRKYPALFNKVGNQMSLVVNAGLRPATSPRTQQPPQTRRPNNGTIPDPVSGNMSIDSAALLNDLNYRLAGDVVNLVPEQPGVYAIRVVDVAVLPEPFRVHAERRNDRLIYIGEAKISLRKRLGQELWATGHGTFFRSIGAVIGHRPMRGSLAGMANKHNYTFAPAVEVAIIRWINLNLEVSWLAFDREVHETEVRLIHEFGPLLNLSGNPRKLPELSVVREELPTISCSG</sequence>
<dbReference type="RefSeq" id="WP_176635899.1">
    <property type="nucleotide sequence ID" value="NZ_JAAMFM010000026.1"/>
</dbReference>
<dbReference type="InterPro" id="IPR049311">
    <property type="entry name" value="GIY_YIG_cat"/>
</dbReference>
<evidence type="ECO:0000313" key="3">
    <source>
        <dbReference type="EMBL" id="NVM96172.1"/>
    </source>
</evidence>
<dbReference type="Proteomes" id="UP000543556">
    <property type="component" value="Unassembled WGS sequence"/>
</dbReference>
<reference evidence="3 4" key="1">
    <citation type="submission" date="2020-02" db="EMBL/GenBank/DDBJ databases">
        <title>Genome sequence of strain AETb3-4.</title>
        <authorList>
            <person name="Gao J."/>
            <person name="Zhang X."/>
        </authorList>
    </citation>
    <scope>NUCLEOTIDE SEQUENCE [LARGE SCALE GENOMIC DNA]</scope>
    <source>
        <strain evidence="3 4">AETb3-4</strain>
    </source>
</reference>
<comment type="caution">
    <text evidence="3">The sequence shown here is derived from an EMBL/GenBank/DDBJ whole genome shotgun (WGS) entry which is preliminary data.</text>
</comment>